<reference evidence="10" key="1">
    <citation type="submission" date="2016-10" db="EMBL/GenBank/DDBJ databases">
        <authorList>
            <person name="Varghese N."/>
            <person name="Submissions S."/>
        </authorList>
    </citation>
    <scope>NUCLEOTIDE SEQUENCE [LARGE SCALE GENOMIC DNA]</scope>
    <source>
        <strain evidence="10">CGMCC 1.7736</strain>
    </source>
</reference>
<feature type="transmembrane region" description="Helical" evidence="8">
    <location>
        <begin position="271"/>
        <end position="294"/>
    </location>
</feature>
<dbReference type="GO" id="GO:0015087">
    <property type="term" value="F:cobalt ion transmembrane transporter activity"/>
    <property type="evidence" value="ECO:0007669"/>
    <property type="project" value="UniProtKB-UniRule"/>
</dbReference>
<dbReference type="Pfam" id="PF01544">
    <property type="entry name" value="CorA"/>
    <property type="match status" value="1"/>
</dbReference>
<dbReference type="EMBL" id="FOYT01000005">
    <property type="protein sequence ID" value="SFR71790.1"/>
    <property type="molecule type" value="Genomic_DNA"/>
</dbReference>
<comment type="subcellular location">
    <subcellularLocation>
        <location evidence="1">Cell membrane</location>
        <topology evidence="1">Multi-pass membrane protein</topology>
    </subcellularLocation>
    <subcellularLocation>
        <location evidence="8">Membrane</location>
        <topology evidence="8">Multi-pass membrane protein</topology>
    </subcellularLocation>
</comment>
<dbReference type="PANTHER" id="PTHR46494">
    <property type="entry name" value="CORA FAMILY METAL ION TRANSPORTER (EUROFUNG)"/>
    <property type="match status" value="1"/>
</dbReference>
<dbReference type="GO" id="GO:0005886">
    <property type="term" value="C:plasma membrane"/>
    <property type="evidence" value="ECO:0007669"/>
    <property type="project" value="UniProtKB-SubCell"/>
</dbReference>
<keyword evidence="3 8" id="KW-0813">Transport</keyword>
<dbReference type="InterPro" id="IPR004488">
    <property type="entry name" value="Mg/Co-transport_prot_CorA"/>
</dbReference>
<dbReference type="NCBIfam" id="TIGR00383">
    <property type="entry name" value="corA"/>
    <property type="match status" value="1"/>
</dbReference>
<accession>A0A1I6IZT0</accession>
<dbReference type="RefSeq" id="WP_089810754.1">
    <property type="nucleotide sequence ID" value="NZ_FOYT01000005.1"/>
</dbReference>
<dbReference type="STRING" id="553469.SAMN04487947_3881"/>
<dbReference type="PANTHER" id="PTHR46494:SF1">
    <property type="entry name" value="CORA FAMILY METAL ION TRANSPORTER (EUROFUNG)"/>
    <property type="match status" value="1"/>
</dbReference>
<proteinExistence type="inferred from homology"/>
<dbReference type="Gene3D" id="3.30.460.20">
    <property type="entry name" value="CorA soluble domain-like"/>
    <property type="match status" value="1"/>
</dbReference>
<evidence type="ECO:0000256" key="6">
    <source>
        <dbReference type="ARBA" id="ARBA00022989"/>
    </source>
</evidence>
<evidence type="ECO:0000256" key="8">
    <source>
        <dbReference type="RuleBase" id="RU362010"/>
    </source>
</evidence>
<keyword evidence="10" id="KW-1185">Reference proteome</keyword>
<comment type="function">
    <text evidence="8">Mediates influx of magnesium ions.</text>
</comment>
<keyword evidence="6 8" id="KW-1133">Transmembrane helix</keyword>
<dbReference type="GO" id="GO:0050897">
    <property type="term" value="F:cobalt ion binding"/>
    <property type="evidence" value="ECO:0007669"/>
    <property type="project" value="TreeGrafter"/>
</dbReference>
<evidence type="ECO:0000256" key="7">
    <source>
        <dbReference type="ARBA" id="ARBA00023136"/>
    </source>
</evidence>
<dbReference type="GO" id="GO:0015095">
    <property type="term" value="F:magnesium ion transmembrane transporter activity"/>
    <property type="evidence" value="ECO:0007669"/>
    <property type="project" value="UniProtKB-UniRule"/>
</dbReference>
<dbReference type="SUPFAM" id="SSF144083">
    <property type="entry name" value="Magnesium transport protein CorA, transmembrane region"/>
    <property type="match status" value="1"/>
</dbReference>
<dbReference type="Proteomes" id="UP000198531">
    <property type="component" value="Unassembled WGS sequence"/>
</dbReference>
<dbReference type="GO" id="GO:0000287">
    <property type="term" value="F:magnesium ion binding"/>
    <property type="evidence" value="ECO:0007669"/>
    <property type="project" value="TreeGrafter"/>
</dbReference>
<evidence type="ECO:0000256" key="2">
    <source>
        <dbReference type="ARBA" id="ARBA00009765"/>
    </source>
</evidence>
<keyword evidence="7 8" id="KW-0472">Membrane</keyword>
<sequence length="332" mass="37216">MIAAHVYDAGGVETVTVDSESDLEAARNADGTTWVRVAAATAEEMDAISRVFSIHALELEDIRNDVRPKTEEFPDHTFVLVKTASLRRGETTFDEEVETRPVGLFVGEDWVLTLTVEETTVPAVERVWRSVENREGRVLANGPDFAAYRVLDRIVDGYFGLLDEIETTIEEIEDGVLEGPDPSVLDGLNAVRRDLLSFRKVAWPTREALSVLARGDAAHVRDPTEKYFRDVYDQLVEIVDLTETYRDLARGARDIYLNTLSQSTNEVMRQLTVVATIFIPLTFVVGVYGMNFAGGAWNLPELSWPYAYPAVMLGMTLVTLVLVVHFQRESWL</sequence>
<dbReference type="CDD" id="cd12828">
    <property type="entry name" value="TmCorA-like_1"/>
    <property type="match status" value="1"/>
</dbReference>
<protein>
    <recommendedName>
        <fullName evidence="8">Magnesium transport protein CorA</fullName>
    </recommendedName>
</protein>
<keyword evidence="8" id="KW-0460">Magnesium</keyword>
<dbReference type="FunFam" id="1.20.58.340:FF:000012">
    <property type="entry name" value="Magnesium transport protein CorA"/>
    <property type="match status" value="1"/>
</dbReference>
<gene>
    <name evidence="8" type="primary">corA</name>
    <name evidence="9" type="ORF">SAMN04487947_3881</name>
</gene>
<evidence type="ECO:0000313" key="10">
    <source>
        <dbReference type="Proteomes" id="UP000198531"/>
    </source>
</evidence>
<dbReference type="Gene3D" id="1.20.58.340">
    <property type="entry name" value="Magnesium transport protein CorA, transmembrane region"/>
    <property type="match status" value="2"/>
</dbReference>
<feature type="transmembrane region" description="Helical" evidence="8">
    <location>
        <begin position="306"/>
        <end position="326"/>
    </location>
</feature>
<comment type="similarity">
    <text evidence="2 8">Belongs to the CorA metal ion transporter (MIT) (TC 1.A.35) family.</text>
</comment>
<evidence type="ECO:0000313" key="9">
    <source>
        <dbReference type="EMBL" id="SFR71790.1"/>
    </source>
</evidence>
<dbReference type="AlphaFoldDB" id="A0A1I6IZT0"/>
<keyword evidence="5 8" id="KW-0812">Transmembrane</keyword>
<dbReference type="InterPro" id="IPR045863">
    <property type="entry name" value="CorA_TM1_TM2"/>
</dbReference>
<dbReference type="OrthoDB" id="28779at2157"/>
<dbReference type="InterPro" id="IPR002523">
    <property type="entry name" value="MgTranspt_CorA/ZnTranspt_ZntB"/>
</dbReference>
<dbReference type="InterPro" id="IPR045861">
    <property type="entry name" value="CorA_cytoplasmic_dom"/>
</dbReference>
<evidence type="ECO:0000256" key="3">
    <source>
        <dbReference type="ARBA" id="ARBA00022448"/>
    </source>
</evidence>
<organism evidence="9 10">
    <name type="scientific">Halogeometricum rufum</name>
    <dbReference type="NCBI Taxonomy" id="553469"/>
    <lineage>
        <taxon>Archaea</taxon>
        <taxon>Methanobacteriati</taxon>
        <taxon>Methanobacteriota</taxon>
        <taxon>Stenosarchaea group</taxon>
        <taxon>Halobacteria</taxon>
        <taxon>Halobacteriales</taxon>
        <taxon>Haloferacaceae</taxon>
        <taxon>Halogeometricum</taxon>
    </lineage>
</organism>
<dbReference type="SUPFAM" id="SSF143865">
    <property type="entry name" value="CorA soluble domain-like"/>
    <property type="match status" value="1"/>
</dbReference>
<evidence type="ECO:0000256" key="1">
    <source>
        <dbReference type="ARBA" id="ARBA00004651"/>
    </source>
</evidence>
<evidence type="ECO:0000256" key="4">
    <source>
        <dbReference type="ARBA" id="ARBA00022475"/>
    </source>
</evidence>
<keyword evidence="8" id="KW-0406">Ion transport</keyword>
<keyword evidence="4 8" id="KW-1003">Cell membrane</keyword>
<evidence type="ECO:0000256" key="5">
    <source>
        <dbReference type="ARBA" id="ARBA00022692"/>
    </source>
</evidence>
<name>A0A1I6IZT0_9EURY</name>